<reference evidence="2" key="2">
    <citation type="submission" date="2023-05" db="EMBL/GenBank/DDBJ databases">
        <authorList>
            <consortium name="Lawrence Berkeley National Laboratory"/>
            <person name="Steindorff A."/>
            <person name="Hensen N."/>
            <person name="Bonometti L."/>
            <person name="Westerberg I."/>
            <person name="Brannstrom I.O."/>
            <person name="Guillou S."/>
            <person name="Cros-Aarteil S."/>
            <person name="Calhoun S."/>
            <person name="Haridas S."/>
            <person name="Kuo A."/>
            <person name="Mondo S."/>
            <person name="Pangilinan J."/>
            <person name="Riley R."/>
            <person name="Labutti K."/>
            <person name="Andreopoulos B."/>
            <person name="Lipzen A."/>
            <person name="Chen C."/>
            <person name="Yanf M."/>
            <person name="Daum C."/>
            <person name="Ng V."/>
            <person name="Clum A."/>
            <person name="Ohm R."/>
            <person name="Martin F."/>
            <person name="Silar P."/>
            <person name="Natvig D."/>
            <person name="Lalanne C."/>
            <person name="Gautier V."/>
            <person name="Ament-Velasquez S.L."/>
            <person name="Kruys A."/>
            <person name="Hutchinson M.I."/>
            <person name="Powell A.J."/>
            <person name="Barry K."/>
            <person name="Miller A.N."/>
            <person name="Grigoriev I.V."/>
            <person name="Debuchy R."/>
            <person name="Gladieux P."/>
            <person name="Thoren M.H."/>
            <person name="Johannesson H."/>
        </authorList>
    </citation>
    <scope>NUCLEOTIDE SEQUENCE</scope>
    <source>
        <strain evidence="2">PSN309</strain>
    </source>
</reference>
<dbReference type="Proteomes" id="UP001302126">
    <property type="component" value="Unassembled WGS sequence"/>
</dbReference>
<feature type="compositionally biased region" description="Polar residues" evidence="1">
    <location>
        <begin position="633"/>
        <end position="644"/>
    </location>
</feature>
<evidence type="ECO:0000313" key="2">
    <source>
        <dbReference type="EMBL" id="KAK4182547.1"/>
    </source>
</evidence>
<name>A0AAN6WLI1_9PEZI</name>
<comment type="caution">
    <text evidence="2">The sequence shown here is derived from an EMBL/GenBank/DDBJ whole genome shotgun (WGS) entry which is preliminary data.</text>
</comment>
<dbReference type="AlphaFoldDB" id="A0AAN6WLI1"/>
<proteinExistence type="predicted"/>
<dbReference type="EMBL" id="MU864642">
    <property type="protein sequence ID" value="KAK4182547.1"/>
    <property type="molecule type" value="Genomic_DNA"/>
</dbReference>
<gene>
    <name evidence="2" type="ORF">QBC35DRAFT_546902</name>
</gene>
<evidence type="ECO:0000256" key="1">
    <source>
        <dbReference type="SAM" id="MobiDB-lite"/>
    </source>
</evidence>
<sequence length="644" mass="74871">MMERPGKPIKIDGKSRQTGRAQQGFIFLADLTSGARFPPVEGDYPRPAVKMPDSLPTSEYIHENPYKTLLVESIPTPESHKEPELLVIKNVARWNYGPDGVRYRTPFTHCAPQQVQYCQYEGDLVRDSFPNRNVIKALPDFLGFGMANVPQDDSGEIPVGYNEWGAADEIAIYMPYYNGGNLASLAHMHRLRAKADAPLYGTPTSRHREPLHEPFIWHVVYELMRAYIWLQYGFESDDQFDAVTDEDCFTHEQLMTKKPRDYRPEYIAHRNIDMENILLDFDIPGTHREERLSTRRSYQYRHFVAFPRIVLGGWSQAISVMDDNPDYTQDLKPNPLDPRFAESKKTWSCDERSSTWRWNLGVEDRHETRGPVLQQRYPPDRAEDLRCIGNVLWNLATIHWDEPVKDLQDARRRAPHDLGDFSEQMRRLLWCFADEDLDPSWVPGGTLPEDVHFVKMLARVANPEPPAAKYHSLFLFIKNECETRTAGALAHQQSFAPAHSRWPDFRDLTFNFAAANFELVPWGPYQREENKALDEIENQFHKLLSTKQPVIREYGHFRTTWHRHYHDYQDMKPYLYPEDFGGHFGNQGAEVFDGQYHYWFDDDQHLPWKPQAPPVVDEDDRGPLPRPDENANIGRSGSVVNPFQ</sequence>
<organism evidence="2 3">
    <name type="scientific">Podospora australis</name>
    <dbReference type="NCBI Taxonomy" id="1536484"/>
    <lineage>
        <taxon>Eukaryota</taxon>
        <taxon>Fungi</taxon>
        <taxon>Dikarya</taxon>
        <taxon>Ascomycota</taxon>
        <taxon>Pezizomycotina</taxon>
        <taxon>Sordariomycetes</taxon>
        <taxon>Sordariomycetidae</taxon>
        <taxon>Sordariales</taxon>
        <taxon>Podosporaceae</taxon>
        <taxon>Podospora</taxon>
    </lineage>
</organism>
<keyword evidence="3" id="KW-1185">Reference proteome</keyword>
<protein>
    <submittedName>
        <fullName evidence="2">Uncharacterized protein</fullName>
    </submittedName>
</protein>
<evidence type="ECO:0000313" key="3">
    <source>
        <dbReference type="Proteomes" id="UP001302126"/>
    </source>
</evidence>
<reference evidence="2" key="1">
    <citation type="journal article" date="2023" name="Mol. Phylogenet. Evol.">
        <title>Genome-scale phylogeny and comparative genomics of the fungal order Sordariales.</title>
        <authorList>
            <person name="Hensen N."/>
            <person name="Bonometti L."/>
            <person name="Westerberg I."/>
            <person name="Brannstrom I.O."/>
            <person name="Guillou S."/>
            <person name="Cros-Aarteil S."/>
            <person name="Calhoun S."/>
            <person name="Haridas S."/>
            <person name="Kuo A."/>
            <person name="Mondo S."/>
            <person name="Pangilinan J."/>
            <person name="Riley R."/>
            <person name="LaButti K."/>
            <person name="Andreopoulos B."/>
            <person name="Lipzen A."/>
            <person name="Chen C."/>
            <person name="Yan M."/>
            <person name="Daum C."/>
            <person name="Ng V."/>
            <person name="Clum A."/>
            <person name="Steindorff A."/>
            <person name="Ohm R.A."/>
            <person name="Martin F."/>
            <person name="Silar P."/>
            <person name="Natvig D.O."/>
            <person name="Lalanne C."/>
            <person name="Gautier V."/>
            <person name="Ament-Velasquez S.L."/>
            <person name="Kruys A."/>
            <person name="Hutchinson M.I."/>
            <person name="Powell A.J."/>
            <person name="Barry K."/>
            <person name="Miller A.N."/>
            <person name="Grigoriev I.V."/>
            <person name="Debuchy R."/>
            <person name="Gladieux P."/>
            <person name="Hiltunen Thoren M."/>
            <person name="Johannesson H."/>
        </authorList>
    </citation>
    <scope>NUCLEOTIDE SEQUENCE</scope>
    <source>
        <strain evidence="2">PSN309</strain>
    </source>
</reference>
<accession>A0AAN6WLI1</accession>
<feature type="region of interest" description="Disordered" evidence="1">
    <location>
        <begin position="609"/>
        <end position="644"/>
    </location>
</feature>